<accession>A0A511DQ93</accession>
<evidence type="ECO:0000256" key="1">
    <source>
        <dbReference type="SAM" id="MobiDB-lite"/>
    </source>
</evidence>
<proteinExistence type="predicted"/>
<dbReference type="Proteomes" id="UP000321685">
    <property type="component" value="Unassembled WGS sequence"/>
</dbReference>
<evidence type="ECO:0000313" key="5">
    <source>
        <dbReference type="Proteomes" id="UP000321685"/>
    </source>
</evidence>
<reference evidence="4 5" key="1">
    <citation type="submission" date="2019-07" db="EMBL/GenBank/DDBJ databases">
        <title>Whole genome shotgun sequence of Pseudonocardia sulfidoxydans NBRC 16205.</title>
        <authorList>
            <person name="Hosoyama A."/>
            <person name="Uohara A."/>
            <person name="Ohji S."/>
            <person name="Ichikawa N."/>
        </authorList>
    </citation>
    <scope>NUCLEOTIDE SEQUENCE [LARGE SCALE GENOMIC DNA]</scope>
    <source>
        <strain evidence="4 5">NBRC 16205</strain>
    </source>
</reference>
<feature type="compositionally biased region" description="Basic residues" evidence="1">
    <location>
        <begin position="123"/>
        <end position="135"/>
    </location>
</feature>
<keyword evidence="5" id="KW-1185">Reference proteome</keyword>
<evidence type="ECO:0000256" key="2">
    <source>
        <dbReference type="SAM" id="Phobius"/>
    </source>
</evidence>
<dbReference type="EMBL" id="BJVJ01000132">
    <property type="protein sequence ID" value="GEL27000.1"/>
    <property type="molecule type" value="Genomic_DNA"/>
</dbReference>
<dbReference type="InterPro" id="IPR021202">
    <property type="entry name" value="Rv3654c-like"/>
</dbReference>
<evidence type="ECO:0000259" key="3">
    <source>
        <dbReference type="Pfam" id="PF13400"/>
    </source>
</evidence>
<evidence type="ECO:0000313" key="4">
    <source>
        <dbReference type="EMBL" id="GEL27000.1"/>
    </source>
</evidence>
<dbReference type="NCBIfam" id="NF041390">
    <property type="entry name" value="TadE_Rv3655c"/>
    <property type="match status" value="1"/>
</dbReference>
<dbReference type="NCBIfam" id="TIGR03816">
    <property type="entry name" value="tadE_like_DECH"/>
    <property type="match status" value="1"/>
</dbReference>
<dbReference type="Pfam" id="PF13400">
    <property type="entry name" value="Tad"/>
    <property type="match status" value="1"/>
</dbReference>
<sequence length="277" mass="27547">MEAAIALGVLVVVALAAMGAVLAVVAAVRCTDAAREAARLAARGEPDRGRAVAVQLAPPGAVVDVGTRGDDVVVSVTAPAVRPFPFRVSARAVAATEPGGTEPAASAAAAAGLLVLRLRRARRRAGPRAGRRAGPRARSQAGPRARSQAGPRARSRAGSRPRGSDDSGVATVHAALAAVLVLGLAVVGIELGGAVLARHRAEAAADLAALAAATDAALGQDAACARARTIAAGMDSTLRRCVFDGWDALVEVGTPRAAVLGDPEALGRARAGPAEPP</sequence>
<dbReference type="InterPro" id="IPR028087">
    <property type="entry name" value="Tad_N"/>
</dbReference>
<name>A0A511DQ93_9PSEU</name>
<protein>
    <recommendedName>
        <fullName evidence="3">Putative Flp pilus-assembly TadG-like N-terminal domain-containing protein</fullName>
    </recommendedName>
</protein>
<feature type="compositionally biased region" description="Low complexity" evidence="1">
    <location>
        <begin position="136"/>
        <end position="152"/>
    </location>
</feature>
<feature type="domain" description="Putative Flp pilus-assembly TadG-like N-terminal" evidence="3">
    <location>
        <begin position="168"/>
        <end position="215"/>
    </location>
</feature>
<keyword evidence="2" id="KW-0472">Membrane</keyword>
<feature type="region of interest" description="Disordered" evidence="1">
    <location>
        <begin position="123"/>
        <end position="167"/>
    </location>
</feature>
<dbReference type="AlphaFoldDB" id="A0A511DQ93"/>
<comment type="caution">
    <text evidence="4">The sequence shown here is derived from an EMBL/GenBank/DDBJ whole genome shotgun (WGS) entry which is preliminary data.</text>
</comment>
<feature type="transmembrane region" description="Helical" evidence="2">
    <location>
        <begin position="174"/>
        <end position="197"/>
    </location>
</feature>
<dbReference type="InterPro" id="IPR049790">
    <property type="entry name" value="Rv3655c/TadE"/>
</dbReference>
<gene>
    <name evidence="4" type="ORF">PSU4_59540</name>
</gene>
<keyword evidence="2" id="KW-0812">Transmembrane</keyword>
<keyword evidence="2" id="KW-1133">Transmembrane helix</keyword>
<organism evidence="4 5">
    <name type="scientific">Pseudonocardia sulfidoxydans NBRC 16205</name>
    <dbReference type="NCBI Taxonomy" id="1223511"/>
    <lineage>
        <taxon>Bacteria</taxon>
        <taxon>Bacillati</taxon>
        <taxon>Actinomycetota</taxon>
        <taxon>Actinomycetes</taxon>
        <taxon>Pseudonocardiales</taxon>
        <taxon>Pseudonocardiaceae</taxon>
        <taxon>Pseudonocardia</taxon>
    </lineage>
</organism>